<dbReference type="InterPro" id="IPR002557">
    <property type="entry name" value="Chitin-bd_dom"/>
</dbReference>
<feature type="domain" description="Chitin-binding type-2" evidence="1">
    <location>
        <begin position="228"/>
        <end position="257"/>
    </location>
</feature>
<proteinExistence type="predicted"/>
<dbReference type="EMBL" id="KY457233">
    <property type="protein sequence ID" value="ATY70183.1"/>
    <property type="molecule type" value="Genomic_DNA"/>
</dbReference>
<keyword evidence="3" id="KW-1185">Reference proteome</keyword>
<evidence type="ECO:0000313" key="3">
    <source>
        <dbReference type="Proteomes" id="UP000289333"/>
    </source>
</evidence>
<organism evidence="2">
    <name type="scientific">Tomelloso virus</name>
    <dbReference type="NCBI Taxonomy" id="2053981"/>
    <lineage>
        <taxon>Viruses</taxon>
        <taxon>Viruses incertae sedis</taxon>
        <taxon>Naldaviricetes</taxon>
        <taxon>Lefavirales</taxon>
        <taxon>Nudiviridae</taxon>
        <taxon>Alphanudivirus</taxon>
        <taxon>Alphanudivirus alterdromelanogasteris</taxon>
    </lineage>
</organism>
<dbReference type="GO" id="GO:0008061">
    <property type="term" value="F:chitin binding"/>
    <property type="evidence" value="ECO:0007669"/>
    <property type="project" value="InterPro"/>
</dbReference>
<evidence type="ECO:0000313" key="2">
    <source>
        <dbReference type="EMBL" id="ATY70183.1"/>
    </source>
</evidence>
<dbReference type="KEGG" id="vg:41701425"/>
<dbReference type="GO" id="GO:0005576">
    <property type="term" value="C:extracellular region"/>
    <property type="evidence" value="ECO:0007669"/>
    <property type="project" value="InterPro"/>
</dbReference>
<protein>
    <submittedName>
        <fullName evidence="2">OrNV vp91-like protein</fullName>
    </submittedName>
</protein>
<dbReference type="RefSeq" id="YP_009553448.1">
    <property type="nucleotide sequence ID" value="NC_040789.1"/>
</dbReference>
<sequence length="662" mass="73486">MDAILLVTSLILIFIIAIVYVLNTVNKTTSLQPLYEELLKQRPSTISFCLGKNTSTGKYTNVVLDKNLALKTQENDYPVDLEGKYIILKEHGDVTELPAGNGFKISGIDLVEFTCPDGFEGINCKLQALCGEDDAGKYKALTYTQFNELHLYTGGEFTNISRSVEPTHPRIRIYCTNSAGDYELQTCPNNTLLDTNLNCEPYDICEDRINGYKHNYKISSTSADLAKNQYYICDNNVSVLTTCSDDTVFSASNFGCISESVCYNLGNSTIAVDDNSYIQCNNDVGTKVTCKDGVETDDSGTISCVVDTCVPETFSFSDDVLSYNYGQTICTNGVADTVLCDQTLNPRVYNYEWADKFTYTLADWPTEIMDSNRKCVAPDDTIIVNPLIELQWTDAMTTANEYNILTEKYICPDDTTYVIDYKNQVVNPTPTGIIDHFSPCQNDILNVSNMDFTLYTPDFPTLSIVMYTNMYIYSPNLYPNAAFWPKKVNSSYICTDLSYTSTALVMTNYTSSTIPLGFLDPTSTTNTELLYSRYQTMSRTKNQYFYFLDTGAVARPDLYDKTVASTYTVTIDSAPSTTESKQFAIDLRKIATAGVKFATTPACEFYPTHFIIDGTTYQAGYLTLSIVTISPASDTGTSSARLNIGGIASVSIPSSLTTLEFY</sequence>
<reference evidence="2" key="1">
    <citation type="journal article" date="2021" name="Virus">
        <title>The discovery, distribution and diversity of DNA viruses associated with Drosophila melanogaster in Europe.</title>
        <authorList>
            <person name="Wallace M.A."/>
            <person name="Coffman K.A."/>
            <person name="Gilbert C."/>
            <person name="Ravindran S."/>
            <person name="Albery G.F."/>
            <person name="Abbott J."/>
            <person name="Argyridou E."/>
            <person name="Bellosta P."/>
            <person name="Betancourt A.J."/>
            <person name="Colinet H."/>
            <person name="Eric K."/>
            <person name="Glaser-Schmitt A."/>
            <person name="Grath S."/>
            <person name="Jelic M."/>
            <person name="Kankare M."/>
            <person name="Kozeretska I."/>
            <person name="Loeschcke V."/>
            <person name="Montchamp-Moreau C."/>
            <person name="Ometto L."/>
            <person name="Onder B.S."/>
            <person name="Orengo D.J."/>
            <person name="Parsch J."/>
            <person name="Pascual M."/>
            <person name="Patenkovic A."/>
            <person name="Puerma E."/>
            <person name="Ritchie M.G."/>
            <person name="Rota-Stabelli O."/>
            <person name="Schou M.F."/>
            <person name="Serga S.V."/>
            <person name="Stamenkovic-Radak M."/>
            <person name="Tanaskovic M."/>
            <person name="Veselinovic M.S."/>
            <person name="Vieira J."/>
            <person name="Vieira C.P."/>
            <person name="Kapun M."/>
            <person name="Flatt T."/>
            <person name="Gonzalez J."/>
            <person name="Staubach F."/>
            <person name="Obbard D.J."/>
        </authorList>
    </citation>
    <scope>NUCLEOTIDE SEQUENCE</scope>
    <source>
        <strain evidence="2">DrosEU28 Tomelloso 2015</strain>
    </source>
</reference>
<evidence type="ECO:0000259" key="1">
    <source>
        <dbReference type="Pfam" id="PF01607"/>
    </source>
</evidence>
<dbReference type="Pfam" id="PF01607">
    <property type="entry name" value="CBM_14"/>
    <property type="match status" value="1"/>
</dbReference>
<dbReference type="OrthoDB" id="7439at10239"/>
<name>A0A2H4T2M8_9VIRU</name>
<dbReference type="Proteomes" id="UP000289333">
    <property type="component" value="Segment"/>
</dbReference>
<accession>A0A2H4T2M8</accession>
<dbReference type="GeneID" id="41701425"/>